<organism evidence="2 3">
    <name type="scientific">Microctonus hyperodae</name>
    <name type="common">Parasitoid wasp</name>
    <dbReference type="NCBI Taxonomy" id="165561"/>
    <lineage>
        <taxon>Eukaryota</taxon>
        <taxon>Metazoa</taxon>
        <taxon>Ecdysozoa</taxon>
        <taxon>Arthropoda</taxon>
        <taxon>Hexapoda</taxon>
        <taxon>Insecta</taxon>
        <taxon>Pterygota</taxon>
        <taxon>Neoptera</taxon>
        <taxon>Endopterygota</taxon>
        <taxon>Hymenoptera</taxon>
        <taxon>Apocrita</taxon>
        <taxon>Ichneumonoidea</taxon>
        <taxon>Braconidae</taxon>
        <taxon>Euphorinae</taxon>
        <taxon>Microctonus</taxon>
    </lineage>
</organism>
<protein>
    <submittedName>
        <fullName evidence="2">Uncharacterized protein</fullName>
    </submittedName>
</protein>
<reference evidence="2" key="2">
    <citation type="submission" date="2023-03" db="EMBL/GenBank/DDBJ databases">
        <authorList>
            <person name="Inwood S.N."/>
            <person name="Skelly J.G."/>
            <person name="Guhlin J."/>
            <person name="Harrop T.W.R."/>
            <person name="Goldson S.G."/>
            <person name="Dearden P.K."/>
        </authorList>
    </citation>
    <scope>NUCLEOTIDE SEQUENCE</scope>
    <source>
        <strain evidence="2">Lincoln</strain>
        <tissue evidence="2">Whole body</tissue>
    </source>
</reference>
<sequence length="334" mass="39174">MSNITSTPRSISFDSYSTGMNEMFPTIPTISFDGQTPEFIAMLQEDRIRVMHKRTIALFNENASLKGQICQESLRVKDLEEKLLKITQTFSMRKNDENKQRENIQTAEAAVTLPLNTLEKLQQTMWAVCKSCHRKLQKNELQEPVVFITKTELEILESDIRTLHDTLATKEQAWNKIVDREQNYYRQLTRLTQEVITANQLTNNRYEELQKLAEILEVNIKNNIISHLIKVEILFNNTCKERECELKNGRREISQLKKIIIKQEKRYRAIDNRCDTNAVAKVEINERERKWIEGIMQQISSPRHRQKSIVRHQNSSRLSSNRHSARDMSIATKE</sequence>
<gene>
    <name evidence="2" type="ORF">PV327_004579</name>
</gene>
<name>A0AA39FCR3_MICHY</name>
<feature type="region of interest" description="Disordered" evidence="1">
    <location>
        <begin position="300"/>
        <end position="334"/>
    </location>
</feature>
<evidence type="ECO:0000313" key="3">
    <source>
        <dbReference type="Proteomes" id="UP001168972"/>
    </source>
</evidence>
<reference evidence="2" key="1">
    <citation type="journal article" date="2023" name="bioRxiv">
        <title>Scaffold-level genome assemblies of two parasitoid biocontrol wasps reveal the parthenogenesis mechanism and an associated novel virus.</title>
        <authorList>
            <person name="Inwood S."/>
            <person name="Skelly J."/>
            <person name="Guhlin J."/>
            <person name="Harrop T."/>
            <person name="Goldson S."/>
            <person name="Dearden P."/>
        </authorList>
    </citation>
    <scope>NUCLEOTIDE SEQUENCE</scope>
    <source>
        <strain evidence="2">Lincoln</strain>
        <tissue evidence="2">Whole body</tissue>
    </source>
</reference>
<dbReference type="Proteomes" id="UP001168972">
    <property type="component" value="Unassembled WGS sequence"/>
</dbReference>
<accession>A0AA39FCR3</accession>
<evidence type="ECO:0000313" key="2">
    <source>
        <dbReference type="EMBL" id="KAK0167145.1"/>
    </source>
</evidence>
<dbReference type="AlphaFoldDB" id="A0AA39FCR3"/>
<comment type="caution">
    <text evidence="2">The sequence shown here is derived from an EMBL/GenBank/DDBJ whole genome shotgun (WGS) entry which is preliminary data.</text>
</comment>
<feature type="compositionally biased region" description="Polar residues" evidence="1">
    <location>
        <begin position="311"/>
        <end position="322"/>
    </location>
</feature>
<keyword evidence="3" id="KW-1185">Reference proteome</keyword>
<dbReference type="EMBL" id="JAQQBR010001832">
    <property type="protein sequence ID" value="KAK0167145.1"/>
    <property type="molecule type" value="Genomic_DNA"/>
</dbReference>
<proteinExistence type="predicted"/>
<evidence type="ECO:0000256" key="1">
    <source>
        <dbReference type="SAM" id="MobiDB-lite"/>
    </source>
</evidence>